<dbReference type="GO" id="GO:0000155">
    <property type="term" value="F:phosphorelay sensor kinase activity"/>
    <property type="evidence" value="ECO:0007669"/>
    <property type="project" value="InterPro"/>
</dbReference>
<dbReference type="EC" id="2.7.13.3" evidence="2"/>
<accession>A0A9D9NIH2</accession>
<gene>
    <name evidence="9" type="ORF">IAB91_04795</name>
</gene>
<evidence type="ECO:0000256" key="7">
    <source>
        <dbReference type="SAM" id="Phobius"/>
    </source>
</evidence>
<evidence type="ECO:0000256" key="1">
    <source>
        <dbReference type="ARBA" id="ARBA00000085"/>
    </source>
</evidence>
<keyword evidence="4" id="KW-0808">Transferase</keyword>
<dbReference type="InterPro" id="IPR005467">
    <property type="entry name" value="His_kinase_dom"/>
</dbReference>
<evidence type="ECO:0000256" key="6">
    <source>
        <dbReference type="ARBA" id="ARBA00023012"/>
    </source>
</evidence>
<evidence type="ECO:0000256" key="3">
    <source>
        <dbReference type="ARBA" id="ARBA00022553"/>
    </source>
</evidence>
<protein>
    <recommendedName>
        <fullName evidence="2">histidine kinase</fullName>
        <ecNumber evidence="2">2.7.13.3</ecNumber>
    </recommendedName>
</protein>
<dbReference type="SUPFAM" id="SSF47384">
    <property type="entry name" value="Homodimeric domain of signal transducing histidine kinase"/>
    <property type="match status" value="1"/>
</dbReference>
<keyword evidence="5 9" id="KW-0418">Kinase</keyword>
<evidence type="ECO:0000256" key="4">
    <source>
        <dbReference type="ARBA" id="ARBA00022679"/>
    </source>
</evidence>
<evidence type="ECO:0000313" key="9">
    <source>
        <dbReference type="EMBL" id="MBO8474590.1"/>
    </source>
</evidence>
<dbReference type="InterPro" id="IPR050351">
    <property type="entry name" value="BphY/WalK/GraS-like"/>
</dbReference>
<dbReference type="Pfam" id="PF02518">
    <property type="entry name" value="HATPase_c"/>
    <property type="match status" value="1"/>
</dbReference>
<dbReference type="InterPro" id="IPR036890">
    <property type="entry name" value="HATPase_C_sf"/>
</dbReference>
<evidence type="ECO:0000313" key="10">
    <source>
        <dbReference type="Proteomes" id="UP000823757"/>
    </source>
</evidence>
<evidence type="ECO:0000259" key="8">
    <source>
        <dbReference type="PROSITE" id="PS50109"/>
    </source>
</evidence>
<dbReference type="InterPro" id="IPR003594">
    <property type="entry name" value="HATPase_dom"/>
</dbReference>
<sequence length="419" mass="45529">MYKTGKESAESIISSSVTKAEMEEYLERTSVAHGADSIHILSVKTESIPKVVSMSIDSLSGRPHAIQVHRIDSLGNSMEDLLSRRPDLDKIDSMFCALLDSAGLDIECELAFMENDGASGTLSGKDSTGADDAGNVILAVPSYVNDGYYQVSSGSLTRHIIGNMSGTVATSAGILLIIVMAFCLMDRTVKKQRKLEEMKNDFTRNITHELKTPIAVAYAASDTLQKYDLGNDPAKREEYLAVIKGQLDRLSGMVEIILSTAVESRAGLRLDLAMIQLRPMLEDAASQTRLKAGKPCDITVSVLPDSLEATIDRRLMSSVILTILDNAVKYSGNSVKISVKAYRDGQRTLISVSDDGIGIAPMDQKHIFEKFYRVHTGDRHDVKGYGIGLFFAKTIVEKHGGKISVTSKPGKGSSFVIEL</sequence>
<dbReference type="Pfam" id="PF00512">
    <property type="entry name" value="HisKA"/>
    <property type="match status" value="1"/>
</dbReference>
<dbReference type="GO" id="GO:0016036">
    <property type="term" value="P:cellular response to phosphate starvation"/>
    <property type="evidence" value="ECO:0007669"/>
    <property type="project" value="TreeGrafter"/>
</dbReference>
<dbReference type="AlphaFoldDB" id="A0A9D9NIH2"/>
<name>A0A9D9NIH2_9BACT</name>
<dbReference type="Proteomes" id="UP000823757">
    <property type="component" value="Unassembled WGS sequence"/>
</dbReference>
<dbReference type="InterPro" id="IPR004358">
    <property type="entry name" value="Sig_transdc_His_kin-like_C"/>
</dbReference>
<keyword evidence="7" id="KW-0812">Transmembrane</keyword>
<dbReference type="CDD" id="cd00075">
    <property type="entry name" value="HATPase"/>
    <property type="match status" value="1"/>
</dbReference>
<dbReference type="SUPFAM" id="SSF55874">
    <property type="entry name" value="ATPase domain of HSP90 chaperone/DNA topoisomerase II/histidine kinase"/>
    <property type="match status" value="1"/>
</dbReference>
<dbReference type="Gene3D" id="1.10.287.130">
    <property type="match status" value="1"/>
</dbReference>
<reference evidence="9" key="1">
    <citation type="submission" date="2020-10" db="EMBL/GenBank/DDBJ databases">
        <authorList>
            <person name="Gilroy R."/>
        </authorList>
    </citation>
    <scope>NUCLEOTIDE SEQUENCE</scope>
    <source>
        <strain evidence="9">B1-13419</strain>
    </source>
</reference>
<dbReference type="PROSITE" id="PS50109">
    <property type="entry name" value="HIS_KIN"/>
    <property type="match status" value="1"/>
</dbReference>
<comment type="catalytic activity">
    <reaction evidence="1">
        <text>ATP + protein L-histidine = ADP + protein N-phospho-L-histidine.</text>
        <dbReference type="EC" id="2.7.13.3"/>
    </reaction>
</comment>
<dbReference type="CDD" id="cd00082">
    <property type="entry name" value="HisKA"/>
    <property type="match status" value="1"/>
</dbReference>
<dbReference type="GO" id="GO:0004721">
    <property type="term" value="F:phosphoprotein phosphatase activity"/>
    <property type="evidence" value="ECO:0007669"/>
    <property type="project" value="TreeGrafter"/>
</dbReference>
<dbReference type="InterPro" id="IPR036097">
    <property type="entry name" value="HisK_dim/P_sf"/>
</dbReference>
<dbReference type="PANTHER" id="PTHR45453:SF1">
    <property type="entry name" value="PHOSPHATE REGULON SENSOR PROTEIN PHOR"/>
    <property type="match status" value="1"/>
</dbReference>
<organism evidence="9 10">
    <name type="scientific">Candidatus Cryptobacteroides faecigallinarum</name>
    <dbReference type="NCBI Taxonomy" id="2840763"/>
    <lineage>
        <taxon>Bacteria</taxon>
        <taxon>Pseudomonadati</taxon>
        <taxon>Bacteroidota</taxon>
        <taxon>Bacteroidia</taxon>
        <taxon>Bacteroidales</taxon>
        <taxon>Candidatus Cryptobacteroides</taxon>
    </lineage>
</organism>
<dbReference type="SMART" id="SM00387">
    <property type="entry name" value="HATPase_c"/>
    <property type="match status" value="1"/>
</dbReference>
<keyword evidence="7" id="KW-1133">Transmembrane helix</keyword>
<proteinExistence type="predicted"/>
<dbReference type="SMART" id="SM00388">
    <property type="entry name" value="HisKA"/>
    <property type="match status" value="1"/>
</dbReference>
<feature type="transmembrane region" description="Helical" evidence="7">
    <location>
        <begin position="160"/>
        <end position="184"/>
    </location>
</feature>
<dbReference type="EMBL" id="JADIMD010000072">
    <property type="protein sequence ID" value="MBO8474590.1"/>
    <property type="molecule type" value="Genomic_DNA"/>
</dbReference>
<evidence type="ECO:0000256" key="2">
    <source>
        <dbReference type="ARBA" id="ARBA00012438"/>
    </source>
</evidence>
<dbReference type="PRINTS" id="PR00344">
    <property type="entry name" value="BCTRLSENSOR"/>
</dbReference>
<evidence type="ECO:0000256" key="5">
    <source>
        <dbReference type="ARBA" id="ARBA00022777"/>
    </source>
</evidence>
<dbReference type="InterPro" id="IPR003661">
    <property type="entry name" value="HisK_dim/P_dom"/>
</dbReference>
<dbReference type="Gene3D" id="3.30.565.10">
    <property type="entry name" value="Histidine kinase-like ATPase, C-terminal domain"/>
    <property type="match status" value="1"/>
</dbReference>
<keyword evidence="6" id="KW-0902">Two-component regulatory system</keyword>
<dbReference type="PANTHER" id="PTHR45453">
    <property type="entry name" value="PHOSPHATE REGULON SENSOR PROTEIN PHOR"/>
    <property type="match status" value="1"/>
</dbReference>
<keyword evidence="7" id="KW-0472">Membrane</keyword>
<comment type="caution">
    <text evidence="9">The sequence shown here is derived from an EMBL/GenBank/DDBJ whole genome shotgun (WGS) entry which is preliminary data.</text>
</comment>
<feature type="domain" description="Histidine kinase" evidence="8">
    <location>
        <begin position="205"/>
        <end position="419"/>
    </location>
</feature>
<dbReference type="GO" id="GO:0005886">
    <property type="term" value="C:plasma membrane"/>
    <property type="evidence" value="ECO:0007669"/>
    <property type="project" value="TreeGrafter"/>
</dbReference>
<reference evidence="9" key="2">
    <citation type="journal article" date="2021" name="PeerJ">
        <title>Extensive microbial diversity within the chicken gut microbiome revealed by metagenomics and culture.</title>
        <authorList>
            <person name="Gilroy R."/>
            <person name="Ravi A."/>
            <person name="Getino M."/>
            <person name="Pursley I."/>
            <person name="Horton D.L."/>
            <person name="Alikhan N.F."/>
            <person name="Baker D."/>
            <person name="Gharbi K."/>
            <person name="Hall N."/>
            <person name="Watson M."/>
            <person name="Adriaenssens E.M."/>
            <person name="Foster-Nyarko E."/>
            <person name="Jarju S."/>
            <person name="Secka A."/>
            <person name="Antonio M."/>
            <person name="Oren A."/>
            <person name="Chaudhuri R.R."/>
            <person name="La Ragione R."/>
            <person name="Hildebrand F."/>
            <person name="Pallen M.J."/>
        </authorList>
    </citation>
    <scope>NUCLEOTIDE SEQUENCE</scope>
    <source>
        <strain evidence="9">B1-13419</strain>
    </source>
</reference>
<dbReference type="FunFam" id="3.30.565.10:FF:000006">
    <property type="entry name" value="Sensor histidine kinase WalK"/>
    <property type="match status" value="1"/>
</dbReference>
<keyword evidence="3" id="KW-0597">Phosphoprotein</keyword>